<dbReference type="Proteomes" id="UP000019368">
    <property type="component" value="Segment"/>
</dbReference>
<gene>
    <name evidence="1" type="ORF">Spp001_42</name>
</gene>
<dbReference type="InterPro" id="IPR043472">
    <property type="entry name" value="Macro_dom-like"/>
</dbReference>
<name>W6EBV7_9CAUD</name>
<organism evidence="1 2">
    <name type="scientific">Shewanella phage Spp001</name>
    <dbReference type="NCBI Taxonomy" id="1445859"/>
    <lineage>
        <taxon>Viruses</taxon>
        <taxon>Duplodnaviria</taxon>
        <taxon>Heunggongvirae</taxon>
        <taxon>Uroviricota</taxon>
        <taxon>Caudoviricetes</taxon>
        <taxon>Chaseviridae</taxon>
        <taxon>Nefertitivirinae</taxon>
        <taxon>Yushanvirus</taxon>
        <taxon>Yushanvirus Spp001</taxon>
    </lineage>
</organism>
<dbReference type="KEGG" id="vg:18505303"/>
<dbReference type="OrthoDB" id="12105at10239"/>
<keyword evidence="2" id="KW-1185">Reference proteome</keyword>
<dbReference type="RefSeq" id="YP_009008862.1">
    <property type="nucleotide sequence ID" value="NC_023594.2"/>
</dbReference>
<accession>W6EBV7</accession>
<evidence type="ECO:0000313" key="2">
    <source>
        <dbReference type="Proteomes" id="UP000019368"/>
    </source>
</evidence>
<proteinExistence type="predicted"/>
<dbReference type="SUPFAM" id="SSF52949">
    <property type="entry name" value="Macro domain-like"/>
    <property type="match status" value="1"/>
</dbReference>
<protein>
    <submittedName>
        <fullName evidence="1">Appr_1_p processing domain-containing protein</fullName>
    </submittedName>
</protein>
<reference evidence="1" key="1">
    <citation type="submission" date="2016-09" db="EMBL/GenBank/DDBJ databases">
        <title>The novel Shewanella putrefaciens-infecting bacteriophage Spp001: Ggenome sequence and lytic enzymes.</title>
        <authorList>
            <person name="Han F."/>
        </authorList>
    </citation>
    <scope>NUCLEOTIDE SEQUENCE</scope>
</reference>
<sequence length="181" mass="19927">MKYKTGNIMDYVGRPDVLAITTNGFVTSRGVGVMGRGIAKQMSETYPDLPLLLGRSLRNNGNIVAPLREIGNTTIVAFPVKPSSIILESFEQVVSHARDEYSIGQRVPGFHCVADLEIIQASCMQLVDFMSAHNKQHALIPIPGCGAGELSFNQNGVREICESNLPDNVWMMSWKQSDFLK</sequence>
<dbReference type="Gene3D" id="3.40.220.10">
    <property type="entry name" value="Leucine Aminopeptidase, subunit E, domain 1"/>
    <property type="match status" value="1"/>
</dbReference>
<dbReference type="GeneID" id="18505303"/>
<dbReference type="EMBL" id="KJ002054">
    <property type="protein sequence ID" value="AHJ10550.1"/>
    <property type="molecule type" value="Genomic_DNA"/>
</dbReference>
<evidence type="ECO:0000313" key="1">
    <source>
        <dbReference type="EMBL" id="AHJ10550.1"/>
    </source>
</evidence>